<evidence type="ECO:0000256" key="1">
    <source>
        <dbReference type="SAM" id="MobiDB-lite"/>
    </source>
</evidence>
<dbReference type="OrthoDB" id="3067562at2759"/>
<accession>A0A9P7VYZ0</accession>
<dbReference type="EMBL" id="MU250527">
    <property type="protein sequence ID" value="KAG7449529.1"/>
    <property type="molecule type" value="Genomic_DNA"/>
</dbReference>
<dbReference type="AlphaFoldDB" id="A0A9P7VYZ0"/>
<protein>
    <recommendedName>
        <fullName evidence="5">Transmembrane protein</fullName>
    </recommendedName>
</protein>
<evidence type="ECO:0000313" key="3">
    <source>
        <dbReference type="EMBL" id="KAG7449529.1"/>
    </source>
</evidence>
<keyword evidence="4" id="KW-1185">Reference proteome</keyword>
<dbReference type="GeneID" id="66103821"/>
<reference evidence="3" key="1">
    <citation type="submission" date="2020-11" db="EMBL/GenBank/DDBJ databases">
        <title>Adaptations for nitrogen fixation in a non-lichenized fungal sporocarp promotes dispersal by wood-feeding termites.</title>
        <authorList>
            <consortium name="DOE Joint Genome Institute"/>
            <person name="Koch R.A."/>
            <person name="Yoon G."/>
            <person name="Arayal U."/>
            <person name="Lail K."/>
            <person name="Amirebrahimi M."/>
            <person name="Labutti K."/>
            <person name="Lipzen A."/>
            <person name="Riley R."/>
            <person name="Barry K."/>
            <person name="Henrissat B."/>
            <person name="Grigoriev I.V."/>
            <person name="Herr J.R."/>
            <person name="Aime M.C."/>
        </authorList>
    </citation>
    <scope>NUCLEOTIDE SEQUENCE</scope>
    <source>
        <strain evidence="3">MCA 3950</strain>
    </source>
</reference>
<feature type="region of interest" description="Disordered" evidence="1">
    <location>
        <begin position="1"/>
        <end position="23"/>
    </location>
</feature>
<feature type="transmembrane region" description="Helical" evidence="2">
    <location>
        <begin position="112"/>
        <end position="131"/>
    </location>
</feature>
<evidence type="ECO:0000313" key="4">
    <source>
        <dbReference type="Proteomes" id="UP000812287"/>
    </source>
</evidence>
<evidence type="ECO:0008006" key="5">
    <source>
        <dbReference type="Google" id="ProtNLM"/>
    </source>
</evidence>
<keyword evidence="2" id="KW-1133">Transmembrane helix</keyword>
<gene>
    <name evidence="3" type="ORF">BT62DRAFT_589839</name>
</gene>
<feature type="transmembrane region" description="Helical" evidence="2">
    <location>
        <begin position="78"/>
        <end position="100"/>
    </location>
</feature>
<dbReference type="Proteomes" id="UP000812287">
    <property type="component" value="Unassembled WGS sequence"/>
</dbReference>
<keyword evidence="2" id="KW-0472">Membrane</keyword>
<sequence length="169" mass="18337">MSDSNDDDTARKGEQKKVTDPVTHLPLLIHDNTSFELHQVSYPSSSPPVGQMDAVVRDELQHRRWRYSDSQGKHKSRAFMTSAIAAGVGGAASLTLSWMFRTFVSSSEVLNLVLGSAACCAMGLIAGGAVLHYDGQEEQPSVDHNIDSRPESLTSPETAAWFNSFLASL</sequence>
<organism evidence="3 4">
    <name type="scientific">Guyanagaster necrorhizus</name>
    <dbReference type="NCBI Taxonomy" id="856835"/>
    <lineage>
        <taxon>Eukaryota</taxon>
        <taxon>Fungi</taxon>
        <taxon>Dikarya</taxon>
        <taxon>Basidiomycota</taxon>
        <taxon>Agaricomycotina</taxon>
        <taxon>Agaricomycetes</taxon>
        <taxon>Agaricomycetidae</taxon>
        <taxon>Agaricales</taxon>
        <taxon>Marasmiineae</taxon>
        <taxon>Physalacriaceae</taxon>
        <taxon>Guyanagaster</taxon>
    </lineage>
</organism>
<evidence type="ECO:0000256" key="2">
    <source>
        <dbReference type="SAM" id="Phobius"/>
    </source>
</evidence>
<proteinExistence type="predicted"/>
<dbReference type="RefSeq" id="XP_043043029.1">
    <property type="nucleotide sequence ID" value="XM_043181525.1"/>
</dbReference>
<comment type="caution">
    <text evidence="3">The sequence shown here is derived from an EMBL/GenBank/DDBJ whole genome shotgun (WGS) entry which is preliminary data.</text>
</comment>
<keyword evidence="2" id="KW-0812">Transmembrane</keyword>
<name>A0A9P7VYZ0_9AGAR</name>
<feature type="compositionally biased region" description="Basic and acidic residues" evidence="1">
    <location>
        <begin position="8"/>
        <end position="19"/>
    </location>
</feature>